<dbReference type="Proteomes" id="UP000298653">
    <property type="component" value="Chromosome"/>
</dbReference>
<gene>
    <name evidence="1" type="ORF">AR1Y2_2783</name>
</gene>
<dbReference type="AlphaFoldDB" id="A0A4P8IHE5"/>
<proteinExistence type="predicted"/>
<keyword evidence="2" id="KW-1185">Reference proteome</keyword>
<evidence type="ECO:0000313" key="2">
    <source>
        <dbReference type="Proteomes" id="UP000298653"/>
    </source>
</evidence>
<dbReference type="EMBL" id="CP040058">
    <property type="protein sequence ID" value="QCP36237.1"/>
    <property type="molecule type" value="Genomic_DNA"/>
</dbReference>
<dbReference type="KEGG" id="arf:AR1Y2_2783"/>
<reference evidence="1 2" key="1">
    <citation type="submission" date="2019-05" db="EMBL/GenBank/DDBJ databases">
        <title>Complete genome sequencing of Anaerostipes rhamnosivorans.</title>
        <authorList>
            <person name="Bui T.P.N."/>
            <person name="de Vos W.M."/>
        </authorList>
    </citation>
    <scope>NUCLEOTIDE SEQUENCE [LARGE SCALE GENOMIC DNA]</scope>
    <source>
        <strain evidence="1 2">1y2</strain>
    </source>
</reference>
<name>A0A4P8IHE5_9FIRM</name>
<organism evidence="1 2">
    <name type="scientific">Anaerostipes rhamnosivorans</name>
    <dbReference type="NCBI Taxonomy" id="1229621"/>
    <lineage>
        <taxon>Bacteria</taxon>
        <taxon>Bacillati</taxon>
        <taxon>Bacillota</taxon>
        <taxon>Clostridia</taxon>
        <taxon>Lachnospirales</taxon>
        <taxon>Lachnospiraceae</taxon>
        <taxon>Anaerostipes</taxon>
    </lineage>
</organism>
<sequence>MWKSFITSSPNNQITVEKLQGQELPQLFLLGPLCYNLA</sequence>
<evidence type="ECO:0000313" key="1">
    <source>
        <dbReference type="EMBL" id="QCP36237.1"/>
    </source>
</evidence>
<accession>A0A4P8IHE5</accession>
<protein>
    <submittedName>
        <fullName evidence="1">Uncharacterized protein</fullName>
    </submittedName>
</protein>